<proteinExistence type="predicted"/>
<protein>
    <submittedName>
        <fullName evidence="2">Uncharacterized protein</fullName>
    </submittedName>
</protein>
<accession>A0A1Y1UXN0</accession>
<feature type="region of interest" description="Disordered" evidence="1">
    <location>
        <begin position="17"/>
        <end position="41"/>
    </location>
</feature>
<sequence length="174" mass="20447">MQDTNIKDNTIEISTDGFLNKTENNKTKGSSSNSKKHELTSHRINKLVSSSTELYNKKQKICNEIKDVINPTLRIDNMLYKKTKTLKELIKESKRFRRDHNLKFKEVFDRKEAIHITKANDYIQTRIKGVDPQNVDKHKALIYNKNWVKGKSHIKSINSLRTDNDFKKQLIDFL</sequence>
<reference evidence="2 3" key="1">
    <citation type="submission" date="2016-08" db="EMBL/GenBank/DDBJ databases">
        <title>Genomes of anaerobic fungi encode conserved fungal cellulosomes for biomass hydrolysis.</title>
        <authorList>
            <consortium name="DOE Joint Genome Institute"/>
            <person name="Haitjema C.H."/>
            <person name="Gilmore S.P."/>
            <person name="Henske J.K."/>
            <person name="Solomon K.V."/>
            <person name="De Groot R."/>
            <person name="Kuo A."/>
            <person name="Mondo S.J."/>
            <person name="Salamov A.A."/>
            <person name="Labutti K."/>
            <person name="Zhao Z."/>
            <person name="Chiniquy J."/>
            <person name="Barry K."/>
            <person name="Brewer H.M."/>
            <person name="Purvine S.O."/>
            <person name="Wright A.T."/>
            <person name="Boxma B."/>
            <person name="Van Alen T."/>
            <person name="Hackstein J.H."/>
            <person name="Baker S.E."/>
            <person name="Grigoriev I.V."/>
            <person name="O'Malley M.A."/>
        </authorList>
    </citation>
    <scope>NUCLEOTIDE SEQUENCE [LARGE SCALE GENOMIC DNA]</scope>
    <source>
        <strain evidence="3">finn</strain>
    </source>
</reference>
<evidence type="ECO:0000313" key="3">
    <source>
        <dbReference type="Proteomes" id="UP000193719"/>
    </source>
</evidence>
<feature type="non-terminal residue" evidence="2">
    <location>
        <position position="174"/>
    </location>
</feature>
<comment type="caution">
    <text evidence="2">The sequence shown here is derived from an EMBL/GenBank/DDBJ whole genome shotgun (WGS) entry which is preliminary data.</text>
</comment>
<dbReference type="EMBL" id="MCFH01000057">
    <property type="protein sequence ID" value="ORX42990.1"/>
    <property type="molecule type" value="Genomic_DNA"/>
</dbReference>
<dbReference type="AlphaFoldDB" id="A0A1Y1UXN0"/>
<organism evidence="2 3">
    <name type="scientific">Piromyces finnis</name>
    <dbReference type="NCBI Taxonomy" id="1754191"/>
    <lineage>
        <taxon>Eukaryota</taxon>
        <taxon>Fungi</taxon>
        <taxon>Fungi incertae sedis</taxon>
        <taxon>Chytridiomycota</taxon>
        <taxon>Chytridiomycota incertae sedis</taxon>
        <taxon>Neocallimastigomycetes</taxon>
        <taxon>Neocallimastigales</taxon>
        <taxon>Neocallimastigaceae</taxon>
        <taxon>Piromyces</taxon>
    </lineage>
</organism>
<evidence type="ECO:0000313" key="2">
    <source>
        <dbReference type="EMBL" id="ORX42990.1"/>
    </source>
</evidence>
<gene>
    <name evidence="2" type="ORF">BCR36DRAFT_336684</name>
</gene>
<evidence type="ECO:0000256" key="1">
    <source>
        <dbReference type="SAM" id="MobiDB-lite"/>
    </source>
</evidence>
<name>A0A1Y1UXN0_9FUNG</name>
<reference evidence="2 3" key="2">
    <citation type="submission" date="2016-08" db="EMBL/GenBank/DDBJ databases">
        <title>Pervasive Adenine N6-methylation of Active Genes in Fungi.</title>
        <authorList>
            <consortium name="DOE Joint Genome Institute"/>
            <person name="Mondo S.J."/>
            <person name="Dannebaum R.O."/>
            <person name="Kuo R.C."/>
            <person name="Labutti K."/>
            <person name="Haridas S."/>
            <person name="Kuo A."/>
            <person name="Salamov A."/>
            <person name="Ahrendt S.R."/>
            <person name="Lipzen A."/>
            <person name="Sullivan W."/>
            <person name="Andreopoulos W.B."/>
            <person name="Clum A."/>
            <person name="Lindquist E."/>
            <person name="Daum C."/>
            <person name="Ramamoorthy G.K."/>
            <person name="Gryganskyi A."/>
            <person name="Culley D."/>
            <person name="Magnuson J.K."/>
            <person name="James T.Y."/>
            <person name="O'Malley M.A."/>
            <person name="Stajich J.E."/>
            <person name="Spatafora J.W."/>
            <person name="Visel A."/>
            <person name="Grigoriev I.V."/>
        </authorList>
    </citation>
    <scope>NUCLEOTIDE SEQUENCE [LARGE SCALE GENOMIC DNA]</scope>
    <source>
        <strain evidence="3">finn</strain>
    </source>
</reference>
<keyword evidence="3" id="KW-1185">Reference proteome</keyword>
<dbReference type="Proteomes" id="UP000193719">
    <property type="component" value="Unassembled WGS sequence"/>
</dbReference>
<dbReference type="OrthoDB" id="10367949at2759"/>